<dbReference type="InterPro" id="IPR028261">
    <property type="entry name" value="DPD_II"/>
</dbReference>
<dbReference type="InterPro" id="IPR036188">
    <property type="entry name" value="FAD/NAD-bd_sf"/>
</dbReference>
<evidence type="ECO:0000259" key="4">
    <source>
        <dbReference type="PROSITE" id="PS51379"/>
    </source>
</evidence>
<dbReference type="Gene3D" id="2.160.20.60">
    <property type="entry name" value="Glutamate synthase, alpha subunit, C-terminal domain"/>
    <property type="match status" value="1"/>
</dbReference>
<dbReference type="Proteomes" id="UP000599024">
    <property type="component" value="Unassembled WGS sequence"/>
</dbReference>
<dbReference type="Pfam" id="PF14691">
    <property type="entry name" value="Fer4_20"/>
    <property type="match status" value="1"/>
</dbReference>
<name>A0A8J6TB61_9BACT</name>
<dbReference type="Pfam" id="PF01493">
    <property type="entry name" value="GXGXG"/>
    <property type="match status" value="1"/>
</dbReference>
<dbReference type="InterPro" id="IPR002489">
    <property type="entry name" value="Glu_synth_asu_C"/>
</dbReference>
<dbReference type="SUPFAM" id="SSF54862">
    <property type="entry name" value="4Fe-4S ferredoxins"/>
    <property type="match status" value="1"/>
</dbReference>
<dbReference type="PROSITE" id="PS00198">
    <property type="entry name" value="4FE4S_FER_1"/>
    <property type="match status" value="2"/>
</dbReference>
<dbReference type="SUPFAM" id="SSF69336">
    <property type="entry name" value="Alpha subunit of glutamate synthase, C-terminal domain"/>
    <property type="match status" value="1"/>
</dbReference>
<dbReference type="EMBL" id="JACNLK010000009">
    <property type="protein sequence ID" value="MBC8207670.1"/>
    <property type="molecule type" value="Genomic_DNA"/>
</dbReference>
<dbReference type="GO" id="GO:0051536">
    <property type="term" value="F:iron-sulfur cluster binding"/>
    <property type="evidence" value="ECO:0007669"/>
    <property type="project" value="UniProtKB-KW"/>
</dbReference>
<dbReference type="InterPro" id="IPR051394">
    <property type="entry name" value="Glutamate_Synthase"/>
</dbReference>
<evidence type="ECO:0000313" key="5">
    <source>
        <dbReference type="EMBL" id="MBC8207670.1"/>
    </source>
</evidence>
<reference evidence="5 6" key="1">
    <citation type="submission" date="2020-08" db="EMBL/GenBank/DDBJ databases">
        <title>Bridging the membrane lipid divide: bacteria of the FCB group superphylum have the potential to synthesize archaeal ether lipids.</title>
        <authorList>
            <person name="Villanueva L."/>
            <person name="Von Meijenfeldt F.A.B."/>
            <person name="Westbye A.B."/>
            <person name="Yadav S."/>
            <person name="Hopmans E.C."/>
            <person name="Dutilh B.E."/>
            <person name="Sinninghe Damste J.S."/>
        </authorList>
    </citation>
    <scope>NUCLEOTIDE SEQUENCE [LARGE SCALE GENOMIC DNA]</scope>
    <source>
        <strain evidence="5">NIOZ-UU81</strain>
    </source>
</reference>
<dbReference type="Pfam" id="PF12838">
    <property type="entry name" value="Fer4_7"/>
    <property type="match status" value="1"/>
</dbReference>
<gene>
    <name evidence="5" type="ORF">H8E79_00670</name>
</gene>
<dbReference type="InterPro" id="IPR009051">
    <property type="entry name" value="Helical_ferredxn"/>
</dbReference>
<proteinExistence type="predicted"/>
<dbReference type="Gene3D" id="3.30.70.20">
    <property type="match status" value="1"/>
</dbReference>
<protein>
    <submittedName>
        <fullName evidence="5">FAD-dependent oxidoreductase</fullName>
    </submittedName>
</protein>
<dbReference type="PRINTS" id="PR00469">
    <property type="entry name" value="PNDRDTASEII"/>
</dbReference>
<dbReference type="PANTHER" id="PTHR43100:SF2">
    <property type="entry name" value="BNAA03G19380D PROTEIN"/>
    <property type="match status" value="1"/>
</dbReference>
<evidence type="ECO:0000256" key="1">
    <source>
        <dbReference type="ARBA" id="ARBA00022723"/>
    </source>
</evidence>
<evidence type="ECO:0000256" key="3">
    <source>
        <dbReference type="ARBA" id="ARBA00023014"/>
    </source>
</evidence>
<keyword evidence="1" id="KW-0479">Metal-binding</keyword>
<evidence type="ECO:0000313" key="6">
    <source>
        <dbReference type="Proteomes" id="UP000599024"/>
    </source>
</evidence>
<dbReference type="PROSITE" id="PS51379">
    <property type="entry name" value="4FE4S_FER_2"/>
    <property type="match status" value="2"/>
</dbReference>
<dbReference type="Gene3D" id="3.50.50.60">
    <property type="entry name" value="FAD/NAD(P)-binding domain"/>
    <property type="match status" value="2"/>
</dbReference>
<dbReference type="InterPro" id="IPR017896">
    <property type="entry name" value="4Fe4S_Fe-S-bd"/>
</dbReference>
<dbReference type="SUPFAM" id="SSF51905">
    <property type="entry name" value="FAD/NAD(P)-binding domain"/>
    <property type="match status" value="1"/>
</dbReference>
<organism evidence="5 6">
    <name type="scientific">Candidatus Desulfatifera sulfidica</name>
    <dbReference type="NCBI Taxonomy" id="2841691"/>
    <lineage>
        <taxon>Bacteria</taxon>
        <taxon>Pseudomonadati</taxon>
        <taxon>Thermodesulfobacteriota</taxon>
        <taxon>Desulfobulbia</taxon>
        <taxon>Desulfobulbales</taxon>
        <taxon>Desulfobulbaceae</taxon>
        <taxon>Candidatus Desulfatifera</taxon>
    </lineage>
</organism>
<dbReference type="GO" id="GO:0016491">
    <property type="term" value="F:oxidoreductase activity"/>
    <property type="evidence" value="ECO:0007669"/>
    <property type="project" value="InterPro"/>
</dbReference>
<comment type="caution">
    <text evidence="5">The sequence shown here is derived from an EMBL/GenBank/DDBJ whole genome shotgun (WGS) entry which is preliminary data.</text>
</comment>
<dbReference type="InterPro" id="IPR036485">
    <property type="entry name" value="Glu_synth_asu_C_sf"/>
</dbReference>
<keyword evidence="3" id="KW-0411">Iron-sulfur</keyword>
<feature type="domain" description="4Fe-4S ferredoxin-type" evidence="4">
    <location>
        <begin position="713"/>
        <end position="742"/>
    </location>
</feature>
<dbReference type="InterPro" id="IPR017900">
    <property type="entry name" value="4Fe4S_Fe_S_CS"/>
</dbReference>
<feature type="domain" description="4Fe-4S ferredoxin-type" evidence="4">
    <location>
        <begin position="758"/>
        <end position="787"/>
    </location>
</feature>
<sequence>MSTTVVKGLDEKGHRINSMDFELLVREAAQTTNQIRLETYGQHNIGIRLSHEDGLTIDTQGPSGQRLGCMGMPGTSITCHGAASDDVGYLNIGAEITVLGDATNGVCNAMANGKVFVGGSIGARGLTMTKWNPDYDKPELWVLGSCGDSFAEFNCGGIAVVCGVEAKNPNNVLGYRPCVGMVGGIIYFRGPIDDSYSKTNAKLSQPDDEQWQWLTGQMSEFLTKIGRSELLEHLTIREEWQTLNTITPQERALMFSGPMPMAQFRNQHWNKDLGGDPLRDLSPGLDRSPIEAVPTGDLRRKVPYWANRESAAPCTYYCPVHIPTVDRLRLIREGQIDEAYEMLLNYTPLPGSVCGAICPNLCMQNCSRSGVDESIDIQLLGRSVAHVPSPVMAESSGRKVAIIGGGPAGMNTAWQLAHAGIEAHIFEKDQQIGGKLAQVIPWERLSQAIWDQEIKRFTETKNIHINLGVDLDQAQFKEIEAEFDYVVVAVGTHQPRKIPFPGHEKVIAALDFLKNAKSDQPKQIGKEVVIIGAGNVGCDVACEAYRLGAENVTLVDIQKPLAFGNEKEAAEALGAQFRWPVMTKEVTDEGLVMDTGEVIPAQTVIISIGDVPALKFLPEDVETLTVGGAAWIKTDAGHLTSNSKVLAVGDVEKPGLATHALGAGKTAADYIIAQFKGQDWKPFTKEVITQQALTITHYVPDDHADIHTEEAQAKSCLSCAACRDCHLCETICPTGAISRRELEYSHQSGYESGLGGGYEYVSDDKKCIACGFCADTCPCGIWMIRPL</sequence>
<accession>A0A8J6TB61</accession>
<dbReference type="GO" id="GO:0046872">
    <property type="term" value="F:metal ion binding"/>
    <property type="evidence" value="ECO:0007669"/>
    <property type="project" value="UniProtKB-KW"/>
</dbReference>
<dbReference type="AlphaFoldDB" id="A0A8J6TB61"/>
<dbReference type="Pfam" id="PF07992">
    <property type="entry name" value="Pyr_redox_2"/>
    <property type="match status" value="1"/>
</dbReference>
<dbReference type="PANTHER" id="PTHR43100">
    <property type="entry name" value="GLUTAMATE SYNTHASE [NADPH] SMALL CHAIN"/>
    <property type="match status" value="1"/>
</dbReference>
<dbReference type="InterPro" id="IPR023753">
    <property type="entry name" value="FAD/NAD-binding_dom"/>
</dbReference>
<keyword evidence="2" id="KW-0408">Iron</keyword>
<evidence type="ECO:0000256" key="2">
    <source>
        <dbReference type="ARBA" id="ARBA00023004"/>
    </source>
</evidence>
<dbReference type="Gene3D" id="1.10.1060.10">
    <property type="entry name" value="Alpha-helical ferredoxin"/>
    <property type="match status" value="1"/>
</dbReference>
<dbReference type="PRINTS" id="PR00368">
    <property type="entry name" value="FADPNR"/>
</dbReference>